<dbReference type="InterPro" id="IPR012867">
    <property type="entry name" value="DUF1648"/>
</dbReference>
<proteinExistence type="predicted"/>
<evidence type="ECO:0000259" key="2">
    <source>
        <dbReference type="Pfam" id="PF07853"/>
    </source>
</evidence>
<keyword evidence="1" id="KW-0812">Transmembrane</keyword>
<dbReference type="EMBL" id="ASHX02000001">
    <property type="protein sequence ID" value="OEJ97702.1"/>
    <property type="molecule type" value="Genomic_DNA"/>
</dbReference>
<dbReference type="Pfam" id="PF07853">
    <property type="entry name" value="DUF1648"/>
    <property type="match status" value="1"/>
</dbReference>
<dbReference type="Proteomes" id="UP000095329">
    <property type="component" value="Unassembled WGS sequence"/>
</dbReference>
<keyword evidence="1" id="KW-1133">Transmembrane helix</keyword>
<organism evidence="3 4">
    <name type="scientific">Streptomyces thermolilacinus SPC6</name>
    <dbReference type="NCBI Taxonomy" id="1306406"/>
    <lineage>
        <taxon>Bacteria</taxon>
        <taxon>Bacillati</taxon>
        <taxon>Actinomycetota</taxon>
        <taxon>Actinomycetes</taxon>
        <taxon>Kitasatosporales</taxon>
        <taxon>Streptomycetaceae</taxon>
        <taxon>Streptomyces</taxon>
    </lineage>
</organism>
<reference evidence="3 4" key="1">
    <citation type="journal article" date="2013" name="Genome Announc.">
        <title>Genome Sequence of Streptomyces violaceusniger Strain SPC6, a Halotolerant Streptomycete That Exhibits Rapid Growth and Development.</title>
        <authorList>
            <person name="Chen X."/>
            <person name="Zhang B."/>
            <person name="Zhang W."/>
            <person name="Wu X."/>
            <person name="Zhang M."/>
            <person name="Chen T."/>
            <person name="Liu G."/>
            <person name="Dyson P."/>
        </authorList>
    </citation>
    <scope>NUCLEOTIDE SEQUENCE [LARGE SCALE GENOMIC DNA]</scope>
    <source>
        <strain evidence="3 4">SPC6</strain>
    </source>
</reference>
<dbReference type="eggNOG" id="ENOG5033VBA">
    <property type="taxonomic scope" value="Bacteria"/>
</dbReference>
<dbReference type="STRING" id="1306406.J116_027885"/>
<dbReference type="OrthoDB" id="3178004at2"/>
<feature type="transmembrane region" description="Helical" evidence="1">
    <location>
        <begin position="7"/>
        <end position="26"/>
    </location>
</feature>
<feature type="domain" description="DUF1648" evidence="2">
    <location>
        <begin position="16"/>
        <end position="54"/>
    </location>
</feature>
<name>A0A1D3DZF3_9ACTN</name>
<gene>
    <name evidence="3" type="ORF">J116_027885</name>
</gene>
<feature type="transmembrane region" description="Helical" evidence="1">
    <location>
        <begin position="85"/>
        <end position="106"/>
    </location>
</feature>
<protein>
    <recommendedName>
        <fullName evidence="2">DUF1648 domain-containing protein</fullName>
    </recommendedName>
</protein>
<evidence type="ECO:0000256" key="1">
    <source>
        <dbReference type="SAM" id="Phobius"/>
    </source>
</evidence>
<dbReference type="RefSeq" id="WP_023590383.1">
    <property type="nucleotide sequence ID" value="NZ_ASHX02000001.1"/>
</dbReference>
<keyword evidence="4" id="KW-1185">Reference proteome</keyword>
<feature type="transmembrane region" description="Helical" evidence="1">
    <location>
        <begin position="118"/>
        <end position="139"/>
    </location>
</feature>
<keyword evidence="1" id="KW-0472">Membrane</keyword>
<comment type="caution">
    <text evidence="3">The sequence shown here is derived from an EMBL/GenBank/DDBJ whole genome shotgun (WGS) entry which is preliminary data.</text>
</comment>
<dbReference type="AlphaFoldDB" id="A0A1D3DZF3"/>
<sequence length="311" mass="32200">MRRCAPTAVPFGLATAVYVGVFLLSYDRLPGRIAIHFSGDGGADGFTSRVAALWSGAGLLAGLGLLFTVLTLVSKESPGARMTAAVGAGTAVTLGYPLVLTVLANTDVEDPSAVHLPMWHMAVLLLAGVVTGALTWWLTSGAPPRETARPTPVLVLAEGEAAAWSRTVISRAVLFPAGFVVLGGLLALMFGSWQAGLLPLALGFLCAPFSAVRVTVDRHGLTVASTVVPRPRLTVPLGTIVSADSVQVDAMGDFGGWGYRVRPNRRGVVLRSGEALSVRTAGGRVYVITVDDSTTAAALLNGLVHRHAEGA</sequence>
<feature type="transmembrane region" description="Helical" evidence="1">
    <location>
        <begin position="172"/>
        <end position="191"/>
    </location>
</feature>
<evidence type="ECO:0000313" key="3">
    <source>
        <dbReference type="EMBL" id="OEJ97702.1"/>
    </source>
</evidence>
<feature type="transmembrane region" description="Helical" evidence="1">
    <location>
        <begin position="46"/>
        <end position="73"/>
    </location>
</feature>
<accession>A0A1D3DZF3</accession>
<evidence type="ECO:0000313" key="4">
    <source>
        <dbReference type="Proteomes" id="UP000095329"/>
    </source>
</evidence>